<evidence type="ECO:0000313" key="8">
    <source>
        <dbReference type="Proteomes" id="UP000078124"/>
    </source>
</evidence>
<reference evidence="2" key="2">
    <citation type="journal article" date="2018" name="Genome Biol.">
        <title>SKESA: strategic k-mer extension for scrupulous assemblies.</title>
        <authorList>
            <person name="Souvorov A."/>
            <person name="Agarwala R."/>
            <person name="Lipman D.J."/>
        </authorList>
    </citation>
    <scope>NUCLEOTIDE SEQUENCE</scope>
    <source>
        <strain evidence="2">MISC063</strain>
    </source>
</reference>
<dbReference type="RefSeq" id="WP_064610873.1">
    <property type="nucleotide sequence ID" value="NZ_ABZSJN020000017.1"/>
</dbReference>
<name>A0A2C5UVA7_RAOPL</name>
<proteinExistence type="predicted"/>
<gene>
    <name evidence="2" type="primary">yncL</name>
    <name evidence="4" type="ORF">DMB90_10195</name>
    <name evidence="5" type="ORF">DN603_18495</name>
    <name evidence="2" type="ORF">I8Y23_003619</name>
    <name evidence="7" type="ORF">NCTC12998_01334</name>
    <name evidence="6" type="ORF">SAMEA2273876_02713</name>
    <name evidence="3" type="ORF">U5E74_09960</name>
</gene>
<reference evidence="4" key="3">
    <citation type="submission" date="2018-05" db="EMBL/GenBank/DDBJ databases">
        <title>Bacterial isolates from healthy term breastfed infants carrying antibiotic resistance genes.</title>
        <authorList>
            <person name="Casaburi G."/>
        </authorList>
    </citation>
    <scope>NUCLEOTIDE SEQUENCE [LARGE SCALE GENOMIC DNA]</scope>
    <source>
        <strain evidence="4">7084_4</strain>
    </source>
</reference>
<reference evidence="5 9" key="4">
    <citation type="submission" date="2018-06" db="EMBL/GenBank/DDBJ databases">
        <title>Carbapenemase-producing Enterobacteriaceae present in wastewater treatment plant effluent and nearby surface waters in the US.</title>
        <authorList>
            <person name="Mathys D.A."/>
            <person name="Mollenkopf D.F."/>
            <person name="Feicht S.M."/>
            <person name="Adams R.J."/>
            <person name="Albers A.L."/>
            <person name="Stuever D.M."/>
            <person name="Daniels J.B."/>
            <person name="Wittum T.E."/>
        </authorList>
    </citation>
    <scope>NUCLEOTIDE SEQUENCE [LARGE SCALE GENOMIC DNA]</scope>
    <source>
        <strain evidence="5 9">GEO_47_Down_B</strain>
    </source>
</reference>
<evidence type="ECO:0000313" key="2">
    <source>
        <dbReference type="EMBL" id="HAT1607277.1"/>
    </source>
</evidence>
<keyword evidence="11" id="KW-1185">Reference proteome</keyword>
<feature type="transmembrane region" description="Helical" evidence="1">
    <location>
        <begin position="7"/>
        <end position="29"/>
    </location>
</feature>
<dbReference type="NCBIfam" id="NF000537">
    <property type="entry name" value="YncL"/>
    <property type="match status" value="1"/>
</dbReference>
<evidence type="ECO:0000313" key="5">
    <source>
        <dbReference type="EMBL" id="RWT20707.1"/>
    </source>
</evidence>
<sequence>MDVSSKTVILINVGVAFALISLLSVRFGWFY</sequence>
<evidence type="ECO:0000313" key="11">
    <source>
        <dbReference type="Proteomes" id="UP001293169"/>
    </source>
</evidence>
<dbReference type="EMBL" id="CAADJE010000016">
    <property type="protein sequence ID" value="VFS60485.1"/>
    <property type="molecule type" value="Genomic_DNA"/>
</dbReference>
<dbReference type="Proteomes" id="UP001293169">
    <property type="component" value="Unassembled WGS sequence"/>
</dbReference>
<evidence type="ECO:0000313" key="6">
    <source>
        <dbReference type="EMBL" id="SAP84449.1"/>
    </source>
</evidence>
<evidence type="ECO:0000313" key="9">
    <source>
        <dbReference type="Proteomes" id="UP000288843"/>
    </source>
</evidence>
<dbReference type="InterPro" id="IPR049611">
    <property type="entry name" value="YncL"/>
</dbReference>
<reference evidence="6 8" key="1">
    <citation type="submission" date="2016-05" db="EMBL/GenBank/DDBJ databases">
        <authorList>
            <consortium name="Pathogen Informatics"/>
        </authorList>
    </citation>
    <scope>NUCLEOTIDE SEQUENCE [LARGE SCALE GENOMIC DNA]</scope>
    <source>
        <strain evidence="6 8">2880STDY5682802</strain>
        <strain evidence="7 10">NCTC12998</strain>
    </source>
</reference>
<dbReference type="Proteomes" id="UP000078124">
    <property type="component" value="Unassembled WGS sequence"/>
</dbReference>
<keyword evidence="1" id="KW-0472">Membrane</keyword>
<dbReference type="EMBL" id="DACSEA010000015">
    <property type="protein sequence ID" value="HAT1607277.1"/>
    <property type="molecule type" value="Genomic_DNA"/>
</dbReference>
<dbReference type="Proteomes" id="UP000864422">
    <property type="component" value="Unassembled WGS sequence"/>
</dbReference>
<evidence type="ECO:0000256" key="1">
    <source>
        <dbReference type="SAM" id="Phobius"/>
    </source>
</evidence>
<dbReference type="EMBL" id="FLAC01000009">
    <property type="protein sequence ID" value="SAP84449.1"/>
    <property type="molecule type" value="Genomic_DNA"/>
</dbReference>
<keyword evidence="1" id="KW-0812">Transmembrane</keyword>
<evidence type="ECO:0000313" key="10">
    <source>
        <dbReference type="Proteomes" id="UP000345637"/>
    </source>
</evidence>
<accession>A0A2C5UVA7</accession>
<evidence type="ECO:0000313" key="7">
    <source>
        <dbReference type="EMBL" id="VFS60485.1"/>
    </source>
</evidence>
<reference evidence="2" key="5">
    <citation type="submission" date="2020-11" db="EMBL/GenBank/DDBJ databases">
        <authorList>
            <consortium name="NCBI Pathogen Detection Project"/>
        </authorList>
    </citation>
    <scope>NUCLEOTIDE SEQUENCE</scope>
    <source>
        <strain evidence="2">MISC063</strain>
    </source>
</reference>
<dbReference type="EMBL" id="QKOX01000020">
    <property type="protein sequence ID" value="RWT20707.1"/>
    <property type="molecule type" value="Genomic_DNA"/>
</dbReference>
<protein>
    <submittedName>
        <fullName evidence="5">Stress response membrane protein YncL</fullName>
    </submittedName>
</protein>
<dbReference type="Proteomes" id="UP000288843">
    <property type="component" value="Unassembled WGS sequence"/>
</dbReference>
<dbReference type="AlphaFoldDB" id="A0A2C5UVA7"/>
<dbReference type="Proteomes" id="UP000345637">
    <property type="component" value="Unassembled WGS sequence"/>
</dbReference>
<evidence type="ECO:0000313" key="4">
    <source>
        <dbReference type="EMBL" id="QFG76661.1"/>
    </source>
</evidence>
<organism evidence="5 9">
    <name type="scientific">Raoultella planticola</name>
    <name type="common">Klebsiella planticola</name>
    <dbReference type="NCBI Taxonomy" id="575"/>
    <lineage>
        <taxon>Bacteria</taxon>
        <taxon>Pseudomonadati</taxon>
        <taxon>Pseudomonadota</taxon>
        <taxon>Gammaproteobacteria</taxon>
        <taxon>Enterobacterales</taxon>
        <taxon>Enterobacteriaceae</taxon>
        <taxon>Klebsiella/Raoultella group</taxon>
        <taxon>Raoultella</taxon>
    </lineage>
</organism>
<keyword evidence="1" id="KW-1133">Transmembrane helix</keyword>
<dbReference type="EMBL" id="JAXUDK010000006">
    <property type="protein sequence ID" value="MDZ7465983.1"/>
    <property type="molecule type" value="Genomic_DNA"/>
</dbReference>
<evidence type="ECO:0000313" key="3">
    <source>
        <dbReference type="EMBL" id="MDZ7465983.1"/>
    </source>
</evidence>
<reference evidence="3 11" key="6">
    <citation type="submission" date="2023-12" db="EMBL/GenBank/DDBJ databases">
        <title>N/s.</title>
        <authorList>
            <person name="Dale J."/>
        </authorList>
    </citation>
    <scope>NUCLEOTIDE SEQUENCE [LARGE SCALE GENOMIC DNA]</scope>
    <source>
        <strain evidence="3 11">2023EL-01226</strain>
    </source>
</reference>
<dbReference type="EMBL" id="CP029752">
    <property type="protein sequence ID" value="QFG76661.1"/>
    <property type="molecule type" value="Genomic_DNA"/>
</dbReference>
<dbReference type="GeneID" id="57430391"/>